<sequence length="548" mass="57657">MSEQQSGGTEGTAADRSAPDLEEGDTRQEEGATSAKKRWASRGGSIARGVLVGLVAGGAGLAVGELIAVATGEASAPVTAAGNWAISITPTWLEQYAIRNFGSNDKTVLLIGVYVTLALAAAIDGVLARTRLTLASILTAVVGVVGAIAAVTRPAADTSWLFPSLLAGLAAALALRWLTILSLKESQSSAELTGRRRFLFGTLGTGAGALVAGYGGNAWIKKRYNVSDARAKVVLPTPAKVLPEPPAAVHPNVPGLGSFITPTSQFYRVDTALTLPHVDPRDWKLKIHGMVDRPFEITFDELLSYRFEEHDMTLTCVSNEVGGPYVGNARWLGTPLAPLLRRAGIHRGTDMILSTSSDGMTIGSPVEAVLDGRQAMLAIAMNGEALPVKHGFPCRMLIPGLYGYVSATKWLTDLNLTTFAASDAYWTPRGYSPQAPVKTASRIDVPKSGATVPAGPVVLAGTAWATHRGIAAVEVQIDNGAWREAKLAASDTPDTWRQWSYEWADAAKGSHKVKVRATDGTGAVQTSTVQDVVPNGSTGYHGITVRVS</sequence>
<feature type="transmembrane region" description="Helical" evidence="2">
    <location>
        <begin position="158"/>
        <end position="178"/>
    </location>
</feature>
<dbReference type="SUPFAM" id="SSF56524">
    <property type="entry name" value="Oxidoreductase molybdopterin-binding domain"/>
    <property type="match status" value="1"/>
</dbReference>
<reference evidence="4 5" key="1">
    <citation type="submission" date="2018-03" db="EMBL/GenBank/DDBJ databases">
        <title>Streptomyces dioscori sp. nov., a novel endophytic actinobacterium isolated from bulbil of Dioscorea bulbifera L.</title>
        <authorList>
            <person name="Zhikuan W."/>
        </authorList>
    </citation>
    <scope>NUCLEOTIDE SEQUENCE [LARGE SCALE GENOMIC DNA]</scope>
    <source>
        <strain evidence="4 5">A217</strain>
    </source>
</reference>
<dbReference type="OrthoDB" id="9795587at2"/>
<dbReference type="Proteomes" id="UP000240429">
    <property type="component" value="Unassembled WGS sequence"/>
</dbReference>
<comment type="caution">
    <text evidence="4">The sequence shown here is derived from an EMBL/GenBank/DDBJ whole genome shotgun (WGS) entry which is preliminary data.</text>
</comment>
<keyword evidence="2" id="KW-0812">Transmembrane</keyword>
<evidence type="ECO:0000259" key="3">
    <source>
        <dbReference type="Pfam" id="PF00174"/>
    </source>
</evidence>
<name>A0A2P8PYI5_9ACTN</name>
<dbReference type="Pfam" id="PF00174">
    <property type="entry name" value="Oxidored_molyb"/>
    <property type="match status" value="1"/>
</dbReference>
<dbReference type="PANTHER" id="PTHR19372">
    <property type="entry name" value="SULFITE REDUCTASE"/>
    <property type="match status" value="1"/>
</dbReference>
<keyword evidence="2" id="KW-0472">Membrane</keyword>
<dbReference type="PANTHER" id="PTHR19372:SF7">
    <property type="entry name" value="SULFITE OXIDASE, MITOCHONDRIAL"/>
    <property type="match status" value="1"/>
</dbReference>
<dbReference type="SUPFAM" id="SSF81296">
    <property type="entry name" value="E set domains"/>
    <property type="match status" value="1"/>
</dbReference>
<feature type="domain" description="Oxidoreductase molybdopterin-binding" evidence="3">
    <location>
        <begin position="274"/>
        <end position="426"/>
    </location>
</feature>
<keyword evidence="2" id="KW-1133">Transmembrane helix</keyword>
<dbReference type="GO" id="GO:0008482">
    <property type="term" value="F:sulfite oxidase activity"/>
    <property type="evidence" value="ECO:0007669"/>
    <property type="project" value="TreeGrafter"/>
</dbReference>
<evidence type="ECO:0000256" key="2">
    <source>
        <dbReference type="SAM" id="Phobius"/>
    </source>
</evidence>
<dbReference type="AlphaFoldDB" id="A0A2P8PYI5"/>
<dbReference type="GO" id="GO:0006790">
    <property type="term" value="P:sulfur compound metabolic process"/>
    <property type="evidence" value="ECO:0007669"/>
    <property type="project" value="TreeGrafter"/>
</dbReference>
<dbReference type="Gene3D" id="2.60.40.650">
    <property type="match status" value="1"/>
</dbReference>
<protein>
    <submittedName>
        <fullName evidence="4">Molybdopterin-binding oxidoreductase</fullName>
    </submittedName>
</protein>
<dbReference type="RefSeq" id="WP_107020748.1">
    <property type="nucleotide sequence ID" value="NZ_KZ679053.1"/>
</dbReference>
<dbReference type="GO" id="GO:0043546">
    <property type="term" value="F:molybdopterin cofactor binding"/>
    <property type="evidence" value="ECO:0007669"/>
    <property type="project" value="TreeGrafter"/>
</dbReference>
<feature type="transmembrane region" description="Helical" evidence="2">
    <location>
        <begin position="134"/>
        <end position="152"/>
    </location>
</feature>
<feature type="transmembrane region" description="Helical" evidence="2">
    <location>
        <begin position="46"/>
        <end position="70"/>
    </location>
</feature>
<dbReference type="InterPro" id="IPR036374">
    <property type="entry name" value="OxRdtase_Mopterin-bd_sf"/>
</dbReference>
<accession>A0A2P8PYI5</accession>
<organism evidence="4 5">
    <name type="scientific">Streptomyces dioscori</name>
    <dbReference type="NCBI Taxonomy" id="2109333"/>
    <lineage>
        <taxon>Bacteria</taxon>
        <taxon>Bacillati</taxon>
        <taxon>Actinomycetota</taxon>
        <taxon>Actinomycetes</taxon>
        <taxon>Kitasatosporales</taxon>
        <taxon>Streptomycetaceae</taxon>
        <taxon>Streptomyces</taxon>
        <taxon>Streptomyces aurantiacus group</taxon>
    </lineage>
</organism>
<keyword evidence="5" id="KW-1185">Reference proteome</keyword>
<feature type="transmembrane region" description="Helical" evidence="2">
    <location>
        <begin position="198"/>
        <end position="220"/>
    </location>
</feature>
<dbReference type="GO" id="GO:0020037">
    <property type="term" value="F:heme binding"/>
    <property type="evidence" value="ECO:0007669"/>
    <property type="project" value="TreeGrafter"/>
</dbReference>
<dbReference type="EMBL" id="PYBJ01000027">
    <property type="protein sequence ID" value="PSM39051.1"/>
    <property type="molecule type" value="Genomic_DNA"/>
</dbReference>
<dbReference type="Gene3D" id="3.90.420.10">
    <property type="entry name" value="Oxidoreductase, molybdopterin-binding domain"/>
    <property type="match status" value="1"/>
</dbReference>
<dbReference type="InterPro" id="IPR000572">
    <property type="entry name" value="OxRdtase_Mopterin-bd_dom"/>
</dbReference>
<proteinExistence type="predicted"/>
<feature type="transmembrane region" description="Helical" evidence="2">
    <location>
        <begin position="108"/>
        <end position="127"/>
    </location>
</feature>
<evidence type="ECO:0000313" key="5">
    <source>
        <dbReference type="Proteomes" id="UP000240429"/>
    </source>
</evidence>
<gene>
    <name evidence="4" type="ORF">C6Y14_34105</name>
</gene>
<evidence type="ECO:0000256" key="1">
    <source>
        <dbReference type="SAM" id="MobiDB-lite"/>
    </source>
</evidence>
<feature type="region of interest" description="Disordered" evidence="1">
    <location>
        <begin position="1"/>
        <end position="38"/>
    </location>
</feature>
<evidence type="ECO:0000313" key="4">
    <source>
        <dbReference type="EMBL" id="PSM39051.1"/>
    </source>
</evidence>
<dbReference type="InterPro" id="IPR014756">
    <property type="entry name" value="Ig_E-set"/>
</dbReference>